<name>A0A7S1SSB8_9CHLO</name>
<evidence type="ECO:0000259" key="2">
    <source>
        <dbReference type="Pfam" id="PF03981"/>
    </source>
</evidence>
<feature type="domain" description="Ubiquinol-cytochrome c chaperone" evidence="2">
    <location>
        <begin position="2"/>
        <end position="100"/>
    </location>
</feature>
<gene>
    <name evidence="3" type="ORF">TCHU04912_LOCUS9729</name>
</gene>
<dbReference type="Pfam" id="PF03981">
    <property type="entry name" value="Ubiq_cyt_C_chap"/>
    <property type="match status" value="1"/>
</dbReference>
<dbReference type="PANTHER" id="PTHR12184:SF1">
    <property type="entry name" value="UBIQUINOL-CYTOCHROME-C REDUCTASE COMPLEX ASSEMBLY FACTOR 1"/>
    <property type="match status" value="1"/>
</dbReference>
<reference evidence="3" key="1">
    <citation type="submission" date="2021-01" db="EMBL/GenBank/DDBJ databases">
        <authorList>
            <person name="Corre E."/>
            <person name="Pelletier E."/>
            <person name="Niang G."/>
            <person name="Scheremetjew M."/>
            <person name="Finn R."/>
            <person name="Kale V."/>
            <person name="Holt S."/>
            <person name="Cochrane G."/>
            <person name="Meng A."/>
            <person name="Brown T."/>
            <person name="Cohen L."/>
        </authorList>
    </citation>
    <scope>NUCLEOTIDE SEQUENCE</scope>
    <source>
        <strain evidence="3">PLY429</strain>
    </source>
</reference>
<dbReference type="AlphaFoldDB" id="A0A7S1SSB8"/>
<evidence type="ECO:0000313" key="3">
    <source>
        <dbReference type="EMBL" id="CAD9207493.1"/>
    </source>
</evidence>
<comment type="similarity">
    <text evidence="1">Belongs to the CBP3 family.</text>
</comment>
<dbReference type="EMBL" id="HBGG01018859">
    <property type="protein sequence ID" value="CAD9207493.1"/>
    <property type="molecule type" value="Transcribed_RNA"/>
</dbReference>
<dbReference type="PANTHER" id="PTHR12184">
    <property type="entry name" value="UBIQUINOL-CYTOCHROME C REDUCTASE COMPLEX ASSEMBLY FACTOR 1 FAMILY MEMBER"/>
    <property type="match status" value="1"/>
</dbReference>
<dbReference type="InterPro" id="IPR021150">
    <property type="entry name" value="Ubiq_cyt_c_chap"/>
</dbReference>
<protein>
    <recommendedName>
        <fullName evidence="2">Ubiquinol-cytochrome c chaperone domain-containing protein</fullName>
    </recommendedName>
</protein>
<dbReference type="GO" id="GO:0005739">
    <property type="term" value="C:mitochondrion"/>
    <property type="evidence" value="ECO:0007669"/>
    <property type="project" value="TreeGrafter"/>
</dbReference>
<dbReference type="GO" id="GO:0034551">
    <property type="term" value="P:mitochondrial respiratory chain complex III assembly"/>
    <property type="evidence" value="ECO:0007669"/>
    <property type="project" value="TreeGrafter"/>
</dbReference>
<organism evidence="3">
    <name type="scientific">Tetraselmis chuii</name>
    <dbReference type="NCBI Taxonomy" id="63592"/>
    <lineage>
        <taxon>Eukaryota</taxon>
        <taxon>Viridiplantae</taxon>
        <taxon>Chlorophyta</taxon>
        <taxon>core chlorophytes</taxon>
        <taxon>Chlorodendrophyceae</taxon>
        <taxon>Chlorodendrales</taxon>
        <taxon>Chlorodendraceae</taxon>
        <taxon>Tetraselmis</taxon>
    </lineage>
</organism>
<evidence type="ECO:0000256" key="1">
    <source>
        <dbReference type="ARBA" id="ARBA00006407"/>
    </source>
</evidence>
<accession>A0A7S1SSB8</accession>
<dbReference type="InterPro" id="IPR007129">
    <property type="entry name" value="Ubiqinol_cyt_c_chaperone_CPB3"/>
</dbReference>
<proteinExistence type="inferred from homology"/>
<sequence>MFQEDVEVRVREAGVKVRISKWLTDLEQRFFGAAMSYDKALEEQDRLKGSEMLVDALWKNVFNAEGDKQAAKLLAKYVRRELTSLAITPSEAVLNGQIRFSRPN</sequence>